<dbReference type="AlphaFoldDB" id="A0A815YMV8"/>
<dbReference type="PANTHER" id="PTHR28617:SF1">
    <property type="entry name" value="CILIA- AND FLAGELLA-ASSOCIATED PROTEIN 77"/>
    <property type="match status" value="1"/>
</dbReference>
<organism evidence="1 2">
    <name type="scientific">Adineta ricciae</name>
    <name type="common">Rotifer</name>
    <dbReference type="NCBI Taxonomy" id="249248"/>
    <lineage>
        <taxon>Eukaryota</taxon>
        <taxon>Metazoa</taxon>
        <taxon>Spiralia</taxon>
        <taxon>Gnathifera</taxon>
        <taxon>Rotifera</taxon>
        <taxon>Eurotatoria</taxon>
        <taxon>Bdelloidea</taxon>
        <taxon>Adinetida</taxon>
        <taxon>Adinetidae</taxon>
        <taxon>Adineta</taxon>
    </lineage>
</organism>
<dbReference type="Proteomes" id="UP000663828">
    <property type="component" value="Unassembled WGS sequence"/>
</dbReference>
<reference evidence="1" key="1">
    <citation type="submission" date="2021-02" db="EMBL/GenBank/DDBJ databases">
        <authorList>
            <person name="Nowell W R."/>
        </authorList>
    </citation>
    <scope>NUCLEOTIDE SEQUENCE</scope>
</reference>
<dbReference type="EMBL" id="CAJNOR010005698">
    <property type="protein sequence ID" value="CAF1572981.1"/>
    <property type="molecule type" value="Genomic_DNA"/>
</dbReference>
<dbReference type="PANTHER" id="PTHR28617">
    <property type="entry name" value="CILIA- AND FLAGELLA-ASSOCIATED PROTEIN 77"/>
    <property type="match status" value="1"/>
</dbReference>
<evidence type="ECO:0000313" key="1">
    <source>
        <dbReference type="EMBL" id="CAF1572981.1"/>
    </source>
</evidence>
<evidence type="ECO:0000313" key="2">
    <source>
        <dbReference type="Proteomes" id="UP000663828"/>
    </source>
</evidence>
<comment type="caution">
    <text evidence="1">The sequence shown here is derived from an EMBL/GenBank/DDBJ whole genome shotgun (WGS) entry which is preliminary data.</text>
</comment>
<sequence length="128" mass="14924">MTKVHRKLCCLPSDDFVYGIKHPKYEGVTGVAAALQYCEVPTNNVSYLRPVPDFIRINKLAVRLGLTKVSDIHQYREIMANCPKFRHFCHHTCANRSRIPDIVHGQKTNKHQSIRDVLQQKYLYDRCR</sequence>
<accession>A0A815YMV8</accession>
<keyword evidence="2" id="KW-1185">Reference proteome</keyword>
<gene>
    <name evidence="1" type="ORF">XAT740_LOCUS44663</name>
</gene>
<proteinExistence type="predicted"/>
<name>A0A815YMV8_ADIRI</name>
<protein>
    <submittedName>
        <fullName evidence="1">Uncharacterized protein</fullName>
    </submittedName>
</protein>
<dbReference type="Pfam" id="PF14825">
    <property type="entry name" value="CFAP77"/>
    <property type="match status" value="1"/>
</dbReference>
<dbReference type="InterPro" id="IPR029147">
    <property type="entry name" value="CFAP77"/>
</dbReference>